<dbReference type="KEGG" id="nyu:D7D52_17030"/>
<dbReference type="OrthoDB" id="4518481at2"/>
<proteinExistence type="predicted"/>
<evidence type="ECO:0008006" key="3">
    <source>
        <dbReference type="Google" id="ProtNLM"/>
    </source>
</evidence>
<keyword evidence="2" id="KW-1185">Reference proteome</keyword>
<dbReference type="AlphaFoldDB" id="A0A386ZDN0"/>
<accession>A0A386ZDN0</accession>
<organism evidence="1 2">
    <name type="scientific">Nocardia yunnanensis</name>
    <dbReference type="NCBI Taxonomy" id="2382165"/>
    <lineage>
        <taxon>Bacteria</taxon>
        <taxon>Bacillati</taxon>
        <taxon>Actinomycetota</taxon>
        <taxon>Actinomycetes</taxon>
        <taxon>Mycobacteriales</taxon>
        <taxon>Nocardiaceae</taxon>
        <taxon>Nocardia</taxon>
    </lineage>
</organism>
<evidence type="ECO:0000313" key="1">
    <source>
        <dbReference type="EMBL" id="AYF75293.1"/>
    </source>
</evidence>
<reference evidence="1 2" key="1">
    <citation type="submission" date="2018-09" db="EMBL/GenBank/DDBJ databases">
        <title>Nocardia yunnanensis sp. nov., an actinomycete isolated from a soil sample.</title>
        <authorList>
            <person name="Zhang J."/>
        </authorList>
    </citation>
    <scope>NUCLEOTIDE SEQUENCE [LARGE SCALE GENOMIC DNA]</scope>
    <source>
        <strain evidence="1 2">CFHS0054</strain>
    </source>
</reference>
<name>A0A386ZDN0_9NOCA</name>
<protein>
    <recommendedName>
        <fullName evidence="3">XRE family transcriptional regulator</fullName>
    </recommendedName>
</protein>
<dbReference type="EMBL" id="CP032568">
    <property type="protein sequence ID" value="AYF75293.1"/>
    <property type="molecule type" value="Genomic_DNA"/>
</dbReference>
<gene>
    <name evidence="1" type="ORF">D7D52_17030</name>
</gene>
<sequence length="443" mass="47265">MYLPLVPWVEVWMELEHSSRTRLEQLALQQGLGLSEFKREFDTQATAFGFANLVPLSTSAAQRWLRGVAVPRDSARRVLELWFGEHISVLTGPPLEKILTRTEQELAVNAAHESVSHAIAAAAALDPSALEHLHAAADKAARAYYTTPTMEMLTDLVALRNLIYVQMDRTRKPLQAADLYLLAGQACGLLSSVSWDLGLLGAADEQARAAYSYGCAIDHPSLKAWARALQVTASFWAGTPRQAHKIAAAALPDAPRGTARARLHSVNARALALVGAHDEVRDELDSASTELERAGADAFLDDIGGELAFDLPRRGLCAGAAYVVLGDGERAEQEAQAAVALFAEVPDSNRWGAGALSAQVDLGAARTLRGDLAGAADALADVFKVEPSKRTEAVAQRLNALAKTLGTARFRGAAEAIELGAKIEDFTTISLARTAAVRALPPA</sequence>
<evidence type="ECO:0000313" key="2">
    <source>
        <dbReference type="Proteomes" id="UP000267164"/>
    </source>
</evidence>
<dbReference type="Proteomes" id="UP000267164">
    <property type="component" value="Chromosome"/>
</dbReference>